<dbReference type="AlphaFoldDB" id="A0A8H7VFP6"/>
<accession>A0A8H7VFP6</accession>
<feature type="region of interest" description="Disordered" evidence="1">
    <location>
        <begin position="340"/>
        <end position="364"/>
    </location>
</feature>
<feature type="compositionally biased region" description="Low complexity" evidence="1">
    <location>
        <begin position="182"/>
        <end position="192"/>
    </location>
</feature>
<gene>
    <name evidence="3" type="ORF">INT46_008475</name>
</gene>
<proteinExistence type="predicted"/>
<dbReference type="PROSITE" id="PS50888">
    <property type="entry name" value="BHLH"/>
    <property type="match status" value="1"/>
</dbReference>
<dbReference type="InterPro" id="IPR011598">
    <property type="entry name" value="bHLH_dom"/>
</dbReference>
<evidence type="ECO:0000313" key="3">
    <source>
        <dbReference type="EMBL" id="KAG2212814.1"/>
    </source>
</evidence>
<feature type="compositionally biased region" description="Basic and acidic residues" evidence="1">
    <location>
        <begin position="16"/>
        <end position="32"/>
    </location>
</feature>
<dbReference type="SMART" id="SM00353">
    <property type="entry name" value="HLH"/>
    <property type="match status" value="1"/>
</dbReference>
<dbReference type="GO" id="GO:0003700">
    <property type="term" value="F:DNA-binding transcription factor activity"/>
    <property type="evidence" value="ECO:0007669"/>
    <property type="project" value="TreeGrafter"/>
</dbReference>
<dbReference type="InterPro" id="IPR036638">
    <property type="entry name" value="HLH_DNA-bd_sf"/>
</dbReference>
<dbReference type="Proteomes" id="UP000650833">
    <property type="component" value="Unassembled WGS sequence"/>
</dbReference>
<feature type="compositionally biased region" description="Polar residues" evidence="1">
    <location>
        <begin position="1"/>
        <end position="10"/>
    </location>
</feature>
<dbReference type="PANTHER" id="PTHR47787:SF1">
    <property type="entry name" value="CENTROMERE-BINDING PROTEIN 1"/>
    <property type="match status" value="1"/>
</dbReference>
<dbReference type="GO" id="GO:0046983">
    <property type="term" value="F:protein dimerization activity"/>
    <property type="evidence" value="ECO:0007669"/>
    <property type="project" value="InterPro"/>
</dbReference>
<dbReference type="PANTHER" id="PTHR47787">
    <property type="entry name" value="CENTROMERE-BINDING PROTEIN 1"/>
    <property type="match status" value="1"/>
</dbReference>
<feature type="compositionally biased region" description="Polar residues" evidence="1">
    <location>
        <begin position="106"/>
        <end position="118"/>
    </location>
</feature>
<dbReference type="Pfam" id="PF00010">
    <property type="entry name" value="HLH"/>
    <property type="match status" value="1"/>
</dbReference>
<comment type="caution">
    <text evidence="3">The sequence shown here is derived from an EMBL/GenBank/DDBJ whole genome shotgun (WGS) entry which is preliminary data.</text>
</comment>
<evidence type="ECO:0000313" key="4">
    <source>
        <dbReference type="Proteomes" id="UP000650833"/>
    </source>
</evidence>
<evidence type="ECO:0000256" key="1">
    <source>
        <dbReference type="SAM" id="MobiDB-lite"/>
    </source>
</evidence>
<dbReference type="EMBL" id="JAEPRC010000045">
    <property type="protein sequence ID" value="KAG2212814.1"/>
    <property type="molecule type" value="Genomic_DNA"/>
</dbReference>
<evidence type="ECO:0000259" key="2">
    <source>
        <dbReference type="PROSITE" id="PS50888"/>
    </source>
</evidence>
<feature type="region of interest" description="Disordered" evidence="1">
    <location>
        <begin position="99"/>
        <end position="206"/>
    </location>
</feature>
<feature type="region of interest" description="Disordered" evidence="1">
    <location>
        <begin position="1"/>
        <end position="46"/>
    </location>
</feature>
<reference evidence="3" key="1">
    <citation type="submission" date="2020-12" db="EMBL/GenBank/DDBJ databases">
        <title>Metabolic potential, ecology and presence of endohyphal bacteria is reflected in genomic diversity of Mucoromycotina.</title>
        <authorList>
            <person name="Muszewska A."/>
            <person name="Okrasinska A."/>
            <person name="Steczkiewicz K."/>
            <person name="Drgas O."/>
            <person name="Orlowska M."/>
            <person name="Perlinska-Lenart U."/>
            <person name="Aleksandrzak-Piekarczyk T."/>
            <person name="Szatraj K."/>
            <person name="Zielenkiewicz U."/>
            <person name="Pilsyk S."/>
            <person name="Malc E."/>
            <person name="Mieczkowski P."/>
            <person name="Kruszewska J.S."/>
            <person name="Biernat P."/>
            <person name="Pawlowska J."/>
        </authorList>
    </citation>
    <scope>NUCLEOTIDE SEQUENCE</scope>
    <source>
        <strain evidence="3">CBS 226.32</strain>
    </source>
</reference>
<protein>
    <recommendedName>
        <fullName evidence="2">BHLH domain-containing protein</fullName>
    </recommendedName>
</protein>
<dbReference type="GO" id="GO:0005634">
    <property type="term" value="C:nucleus"/>
    <property type="evidence" value="ECO:0007669"/>
    <property type="project" value="TreeGrafter"/>
</dbReference>
<organism evidence="3 4">
    <name type="scientific">Mucor plumbeus</name>
    <dbReference type="NCBI Taxonomy" id="97098"/>
    <lineage>
        <taxon>Eukaryota</taxon>
        <taxon>Fungi</taxon>
        <taxon>Fungi incertae sedis</taxon>
        <taxon>Mucoromycota</taxon>
        <taxon>Mucoromycotina</taxon>
        <taxon>Mucoromycetes</taxon>
        <taxon>Mucorales</taxon>
        <taxon>Mucorineae</taxon>
        <taxon>Mucoraceae</taxon>
        <taxon>Mucor</taxon>
    </lineage>
</organism>
<dbReference type="Gene3D" id="4.10.280.10">
    <property type="entry name" value="Helix-loop-helix DNA-binding domain"/>
    <property type="match status" value="1"/>
</dbReference>
<feature type="compositionally biased region" description="Low complexity" evidence="1">
    <location>
        <begin position="33"/>
        <end position="43"/>
    </location>
</feature>
<dbReference type="SUPFAM" id="SSF47459">
    <property type="entry name" value="HLH, helix-loop-helix DNA-binding domain"/>
    <property type="match status" value="1"/>
</dbReference>
<sequence>MSTSSTTSVINKRKNSVREDNEKTDQTSKRQATEASSASVSTAAPPPLVALPPPLMQYPNGQFVSVVHHPHQQPYYHMYHPQQPIYYPISPQQHPFLSPTMPPTQEAFNSGTKKSTTPRILPKNPDSPGMYPQQQQQQSPMSPPFYHPYSLQMSPTLMPSPYVSSSRRHDSISSSPGLGPSNTINTINTTTTADQREKARKVSHSAIERRRRERINDKILQLKQLIPSCVEQDNLHKMSILQSAIDYISYLKDIVKKLDEKSGGDELLKGDHLKVKMQKSMLPKEVEPFTNQFSVHQTSTKTQQQQETDKEQRRSDLVIVEHQKGLKPMDIIKSGTPIISTGATPLTPPQEPQQDSTTATTATNFEPTINRISTPTTITTTATTTSDETKHMSLQNILC</sequence>
<name>A0A8H7VFP6_9FUNG</name>
<dbReference type="CDD" id="cd00083">
    <property type="entry name" value="bHLH_SF"/>
    <property type="match status" value="1"/>
</dbReference>
<feature type="domain" description="BHLH" evidence="2">
    <location>
        <begin position="199"/>
        <end position="251"/>
    </location>
</feature>
<dbReference type="OrthoDB" id="690068at2759"/>
<keyword evidence="4" id="KW-1185">Reference proteome</keyword>